<keyword evidence="4" id="KW-1185">Reference proteome</keyword>
<dbReference type="SMART" id="SM00020">
    <property type="entry name" value="Tryp_SPc"/>
    <property type="match status" value="1"/>
</dbReference>
<dbReference type="SUPFAM" id="SSF50494">
    <property type="entry name" value="Trypsin-like serine proteases"/>
    <property type="match status" value="2"/>
</dbReference>
<evidence type="ECO:0000259" key="2">
    <source>
        <dbReference type="SMART" id="SM00020"/>
    </source>
</evidence>
<proteinExistence type="predicted"/>
<keyword evidence="3" id="KW-0378">Hydrolase</keyword>
<dbReference type="InterPro" id="IPR043504">
    <property type="entry name" value="Peptidase_S1_PA_chymotrypsin"/>
</dbReference>
<evidence type="ECO:0000313" key="4">
    <source>
        <dbReference type="Proteomes" id="UP001054945"/>
    </source>
</evidence>
<keyword evidence="1" id="KW-1015">Disulfide bond</keyword>
<dbReference type="EMBL" id="BPLR01009513">
    <property type="protein sequence ID" value="GIY32457.1"/>
    <property type="molecule type" value="Genomic_DNA"/>
</dbReference>
<dbReference type="PANTHER" id="PTHR24252">
    <property type="entry name" value="ACROSIN-RELATED"/>
    <property type="match status" value="1"/>
</dbReference>
<name>A0AAV4SIT9_CAEEX</name>
<evidence type="ECO:0000256" key="1">
    <source>
        <dbReference type="ARBA" id="ARBA00023157"/>
    </source>
</evidence>
<dbReference type="AlphaFoldDB" id="A0AAV4SIT9"/>
<dbReference type="Proteomes" id="UP001054945">
    <property type="component" value="Unassembled WGS sequence"/>
</dbReference>
<sequence>MYETDIPAQNYGRGFTQGSVKLFSDSNTTSRPNIPIRMHYNESSKEGRIRNEEIFPSGTQVLSNLFSGCGHEFATFRRIVGGHESVIGAWPWMALIYHIRRGREKCRMWWSINYSKTYHYCCSLYCECKKRGQNGVKTMAFGTGAETSSNIEWSKSQMLLILLKLDTSNRMLPRQLMVRLGEHDLHSDKEGAVHMDFAVHSVIKFDAFDIRTFQNDVAILLLNTTVQFEKHISPICIPFNIFNGEDLSTEMLSPQVGELLVTEDQRAQNCKKCSYEYGTILNVKMSL</sequence>
<gene>
    <name evidence="3" type="primary">PCE_1</name>
    <name evidence="3" type="ORF">CEXT_263881</name>
</gene>
<evidence type="ECO:0000313" key="3">
    <source>
        <dbReference type="EMBL" id="GIY32457.1"/>
    </source>
</evidence>
<reference evidence="3 4" key="1">
    <citation type="submission" date="2021-06" db="EMBL/GenBank/DDBJ databases">
        <title>Caerostris extrusa draft genome.</title>
        <authorList>
            <person name="Kono N."/>
            <person name="Arakawa K."/>
        </authorList>
    </citation>
    <scope>NUCLEOTIDE SEQUENCE [LARGE SCALE GENOMIC DNA]</scope>
</reference>
<dbReference type="GO" id="GO:0004252">
    <property type="term" value="F:serine-type endopeptidase activity"/>
    <property type="evidence" value="ECO:0007669"/>
    <property type="project" value="InterPro"/>
</dbReference>
<keyword evidence="3" id="KW-0645">Protease</keyword>
<dbReference type="Pfam" id="PF00089">
    <property type="entry name" value="Trypsin"/>
    <property type="match status" value="1"/>
</dbReference>
<feature type="domain" description="Peptidase S1" evidence="2">
    <location>
        <begin position="78"/>
        <end position="284"/>
    </location>
</feature>
<comment type="caution">
    <text evidence="3">The sequence shown here is derived from an EMBL/GenBank/DDBJ whole genome shotgun (WGS) entry which is preliminary data.</text>
</comment>
<protein>
    <submittedName>
        <fullName evidence="3">CLIP domain-containing serine protease</fullName>
    </submittedName>
</protein>
<dbReference type="InterPro" id="IPR009003">
    <property type="entry name" value="Peptidase_S1_PA"/>
</dbReference>
<dbReference type="InterPro" id="IPR001254">
    <property type="entry name" value="Trypsin_dom"/>
</dbReference>
<dbReference type="PANTHER" id="PTHR24252:SF7">
    <property type="entry name" value="HYALIN"/>
    <property type="match status" value="1"/>
</dbReference>
<accession>A0AAV4SIT9</accession>
<organism evidence="3 4">
    <name type="scientific">Caerostris extrusa</name>
    <name type="common">Bark spider</name>
    <name type="synonym">Caerostris bankana</name>
    <dbReference type="NCBI Taxonomy" id="172846"/>
    <lineage>
        <taxon>Eukaryota</taxon>
        <taxon>Metazoa</taxon>
        <taxon>Ecdysozoa</taxon>
        <taxon>Arthropoda</taxon>
        <taxon>Chelicerata</taxon>
        <taxon>Arachnida</taxon>
        <taxon>Araneae</taxon>
        <taxon>Araneomorphae</taxon>
        <taxon>Entelegynae</taxon>
        <taxon>Araneoidea</taxon>
        <taxon>Araneidae</taxon>
        <taxon>Caerostris</taxon>
    </lineage>
</organism>
<dbReference type="GO" id="GO:0006508">
    <property type="term" value="P:proteolysis"/>
    <property type="evidence" value="ECO:0007669"/>
    <property type="project" value="UniProtKB-KW"/>
</dbReference>
<dbReference type="Gene3D" id="2.40.10.10">
    <property type="entry name" value="Trypsin-like serine proteases"/>
    <property type="match status" value="1"/>
</dbReference>